<feature type="compositionally biased region" description="Basic and acidic residues" evidence="4">
    <location>
        <begin position="172"/>
        <end position="182"/>
    </location>
</feature>
<keyword evidence="2" id="KW-0862">Zinc</keyword>
<dbReference type="InParanoid" id="G3TBT0"/>
<dbReference type="Proteomes" id="UP000007646">
    <property type="component" value="Unassembled WGS sequence"/>
</dbReference>
<dbReference type="FunCoup" id="G3TBT0">
    <property type="interactions" value="2"/>
</dbReference>
<evidence type="ECO:0000313" key="7">
    <source>
        <dbReference type="Ensembl" id="ENSLAFP00000011460.3"/>
    </source>
</evidence>
<keyword evidence="2" id="KW-0863">Zinc-finger</keyword>
<name>G3TBT0_LOXAF</name>
<feature type="region of interest" description="Disordered" evidence="4">
    <location>
        <begin position="1"/>
        <end position="33"/>
    </location>
</feature>
<feature type="region of interest" description="Disordered" evidence="4">
    <location>
        <begin position="226"/>
        <end position="320"/>
    </location>
</feature>
<feature type="region of interest" description="Disordered" evidence="4">
    <location>
        <begin position="146"/>
        <end position="196"/>
    </location>
</feature>
<dbReference type="InterPro" id="IPR003309">
    <property type="entry name" value="SCAN_dom"/>
</dbReference>
<comment type="subcellular location">
    <subcellularLocation>
        <location evidence="3">Nucleus</location>
    </subcellularLocation>
</comment>
<dbReference type="Pfam" id="PF02023">
    <property type="entry name" value="SCAN"/>
    <property type="match status" value="1"/>
</dbReference>
<dbReference type="Gene3D" id="1.10.4020.10">
    <property type="entry name" value="DNA breaking-rejoining enzymes"/>
    <property type="match status" value="1"/>
</dbReference>
<feature type="domain" description="C2H2-type" evidence="5">
    <location>
        <begin position="358"/>
        <end position="379"/>
    </location>
</feature>
<keyword evidence="1 3" id="KW-0539">Nucleus</keyword>
<dbReference type="GO" id="GO:0005634">
    <property type="term" value="C:nucleus"/>
    <property type="evidence" value="ECO:0007669"/>
    <property type="project" value="UniProtKB-SubCell"/>
</dbReference>
<evidence type="ECO:0000256" key="1">
    <source>
        <dbReference type="ARBA" id="ARBA00023242"/>
    </source>
</evidence>
<dbReference type="SUPFAM" id="SSF47353">
    <property type="entry name" value="Retrovirus capsid dimerization domain-like"/>
    <property type="match status" value="1"/>
</dbReference>
<dbReference type="eggNOG" id="KOG1721">
    <property type="taxonomic scope" value="Eukaryota"/>
</dbReference>
<reference evidence="7" key="2">
    <citation type="submission" date="2025-08" db="UniProtKB">
        <authorList>
            <consortium name="Ensembl"/>
        </authorList>
    </citation>
    <scope>IDENTIFICATION</scope>
    <source>
        <strain evidence="7">Isolate ISIS603380</strain>
    </source>
</reference>
<dbReference type="InterPro" id="IPR038269">
    <property type="entry name" value="SCAN_sf"/>
</dbReference>
<dbReference type="InterPro" id="IPR013087">
    <property type="entry name" value="Znf_C2H2_type"/>
</dbReference>
<dbReference type="PANTHER" id="PTHR45935:SF15">
    <property type="entry name" value="SCAN BOX DOMAIN-CONTAINING PROTEIN"/>
    <property type="match status" value="1"/>
</dbReference>
<dbReference type="Ensembl" id="ENSLAFT00000013693.3">
    <property type="protein sequence ID" value="ENSLAFP00000011460.3"/>
    <property type="gene ID" value="ENSLAFG00000013693.3"/>
</dbReference>
<accession>G3TBT0</accession>
<feature type="compositionally biased region" description="Basic residues" evidence="4">
    <location>
        <begin position="295"/>
        <end position="304"/>
    </location>
</feature>
<dbReference type="GO" id="GO:0008270">
    <property type="term" value="F:zinc ion binding"/>
    <property type="evidence" value="ECO:0007669"/>
    <property type="project" value="UniProtKB-KW"/>
</dbReference>
<reference evidence="7 8" key="1">
    <citation type="submission" date="2009-06" db="EMBL/GenBank/DDBJ databases">
        <title>The Genome Sequence of Loxodonta africana (African elephant).</title>
        <authorList>
            <person name="Di Palma F."/>
            <person name="Heiman D."/>
            <person name="Young S."/>
            <person name="Johnson J."/>
            <person name="Lander E.S."/>
            <person name="Lindblad-Toh K."/>
        </authorList>
    </citation>
    <scope>NUCLEOTIDE SEQUENCE [LARGE SCALE GENOMIC DNA]</scope>
    <source>
        <strain evidence="7 8">Isolate ISIS603380</strain>
    </source>
</reference>
<keyword evidence="2" id="KW-0479">Metal-binding</keyword>
<dbReference type="InterPro" id="IPR050916">
    <property type="entry name" value="SCAN-C2H2_zinc_finger"/>
</dbReference>
<dbReference type="OMA" id="FHYKSQF"/>
<dbReference type="SMART" id="SM00431">
    <property type="entry name" value="SCAN"/>
    <property type="match status" value="1"/>
</dbReference>
<feature type="compositionally biased region" description="Basic and acidic residues" evidence="4">
    <location>
        <begin position="278"/>
        <end position="294"/>
    </location>
</feature>
<feature type="compositionally biased region" description="Polar residues" evidence="4">
    <location>
        <begin position="21"/>
        <end position="30"/>
    </location>
</feature>
<keyword evidence="8" id="KW-1185">Reference proteome</keyword>
<sequence length="379" mass="42339">MAVDLTSSWRHGKPSEDCGSESPQLMSSQEADLGEKDYDPETWHVNFRAFTSSEGADPIGDLKRLSELCRLWLRPDLHTKEQILDKLVLEQFMISMPLDLQVLVKESGVKNCKDLEEMLRNNRRPVTWSVVCLQGQEFLLPNPDVQMAGSEASDMDDVSSLSREPHSCGSEIHPENRRKTSQEHQNFPGIDGISRSHQGQKLLPEAISANGELECPRPEQNLEENLMEDREGSTACDAQGSQLLKGSGDSVGANDGKNPKEDTSIKNVDADTPPTLILEREVSTPGGNREDSQKNLRRSKRRKSGNSSNSQGRPHEGATHLDKREFLAQVGLHQIDSPRTMGPTHHDSGQDSTGLSLYQCGFCEKRFHYKSQFDIHQRT</sequence>
<evidence type="ECO:0000313" key="8">
    <source>
        <dbReference type="Proteomes" id="UP000007646"/>
    </source>
</evidence>
<organism evidence="7 8">
    <name type="scientific">Loxodonta africana</name>
    <name type="common">African elephant</name>
    <dbReference type="NCBI Taxonomy" id="9785"/>
    <lineage>
        <taxon>Eukaryota</taxon>
        <taxon>Metazoa</taxon>
        <taxon>Chordata</taxon>
        <taxon>Craniata</taxon>
        <taxon>Vertebrata</taxon>
        <taxon>Euteleostomi</taxon>
        <taxon>Mammalia</taxon>
        <taxon>Eutheria</taxon>
        <taxon>Afrotheria</taxon>
        <taxon>Proboscidea</taxon>
        <taxon>Elephantidae</taxon>
        <taxon>Loxodonta</taxon>
    </lineage>
</organism>
<dbReference type="AlphaFoldDB" id="G3TBT0"/>
<evidence type="ECO:0000259" key="6">
    <source>
        <dbReference type="PROSITE" id="PS50804"/>
    </source>
</evidence>
<dbReference type="PANTHER" id="PTHR45935">
    <property type="entry name" value="PROTEIN ZBED8-RELATED"/>
    <property type="match status" value="1"/>
</dbReference>
<protein>
    <submittedName>
        <fullName evidence="7">Uncharacterized protein</fullName>
    </submittedName>
</protein>
<dbReference type="PROSITE" id="PS50804">
    <property type="entry name" value="SCAN_BOX"/>
    <property type="match status" value="1"/>
</dbReference>
<evidence type="ECO:0000256" key="2">
    <source>
        <dbReference type="PROSITE-ProRule" id="PRU00042"/>
    </source>
</evidence>
<evidence type="ECO:0000256" key="3">
    <source>
        <dbReference type="PROSITE-ProRule" id="PRU00187"/>
    </source>
</evidence>
<proteinExistence type="predicted"/>
<evidence type="ECO:0000259" key="5">
    <source>
        <dbReference type="PROSITE" id="PS50157"/>
    </source>
</evidence>
<dbReference type="HOGENOM" id="CLU_002678_49_11_1"/>
<dbReference type="GeneTree" id="ENSGT00940000163048"/>
<dbReference type="PROSITE" id="PS50157">
    <property type="entry name" value="ZINC_FINGER_C2H2_2"/>
    <property type="match status" value="1"/>
</dbReference>
<evidence type="ECO:0000256" key="4">
    <source>
        <dbReference type="SAM" id="MobiDB-lite"/>
    </source>
</evidence>
<dbReference type="CDD" id="cd07936">
    <property type="entry name" value="SCAN"/>
    <property type="match status" value="1"/>
</dbReference>
<feature type="domain" description="SCAN box" evidence="6">
    <location>
        <begin position="47"/>
        <end position="124"/>
    </location>
</feature>
<reference evidence="7" key="3">
    <citation type="submission" date="2025-09" db="UniProtKB">
        <authorList>
            <consortium name="Ensembl"/>
        </authorList>
    </citation>
    <scope>IDENTIFICATION</scope>
    <source>
        <strain evidence="7">Isolate ISIS603380</strain>
    </source>
</reference>